<dbReference type="Proteomes" id="UP000050277">
    <property type="component" value="Unassembled WGS sequence"/>
</dbReference>
<comment type="function">
    <text evidence="5">This is one of the proteins that binds to the 5S RNA in the ribosome where it forms part of the central protuberance.</text>
</comment>
<dbReference type="RefSeq" id="WP_054532486.1">
    <property type="nucleotide sequence ID" value="NZ_LGKP01000003.1"/>
</dbReference>
<dbReference type="EMBL" id="LGKP01000003">
    <property type="protein sequence ID" value="KPL91899.1"/>
    <property type="molecule type" value="Genomic_DNA"/>
</dbReference>
<keyword evidence="2 5" id="KW-0694">RNA-binding</keyword>
<dbReference type="Pfam" id="PF01386">
    <property type="entry name" value="Ribosomal_L25p"/>
    <property type="match status" value="1"/>
</dbReference>
<dbReference type="CDD" id="cd00495">
    <property type="entry name" value="Ribosomal_L25_TL5_CTC"/>
    <property type="match status" value="1"/>
</dbReference>
<dbReference type="InterPro" id="IPR001021">
    <property type="entry name" value="Ribosomal_bL25_long"/>
</dbReference>
<gene>
    <name evidence="5" type="primary">rplY</name>
    <name evidence="5" type="synonym">ctc</name>
    <name evidence="8" type="ORF">SE18_00645</name>
</gene>
<evidence type="ECO:0000256" key="2">
    <source>
        <dbReference type="ARBA" id="ARBA00022884"/>
    </source>
</evidence>
<keyword evidence="3 5" id="KW-0689">Ribosomal protein</keyword>
<protein>
    <recommendedName>
        <fullName evidence="5">Large ribosomal subunit protein bL25</fullName>
    </recommendedName>
    <alternativeName>
        <fullName evidence="5">General stress protein CTC</fullName>
    </alternativeName>
</protein>
<feature type="domain" description="Large ribosomal subunit protein bL25 beta" evidence="7">
    <location>
        <begin position="103"/>
        <end position="183"/>
    </location>
</feature>
<accession>A0A0P6YE69</accession>
<dbReference type="AlphaFoldDB" id="A0A0P6YE69"/>
<dbReference type="GO" id="GO:0022625">
    <property type="term" value="C:cytosolic large ribosomal subunit"/>
    <property type="evidence" value="ECO:0007669"/>
    <property type="project" value="TreeGrafter"/>
</dbReference>
<dbReference type="GO" id="GO:0006412">
    <property type="term" value="P:translation"/>
    <property type="evidence" value="ECO:0007669"/>
    <property type="project" value="UniProtKB-UniRule"/>
</dbReference>
<dbReference type="Gene3D" id="2.40.240.10">
    <property type="entry name" value="Ribosomal Protein L25, Chain P"/>
    <property type="match status" value="1"/>
</dbReference>
<dbReference type="PANTHER" id="PTHR33284:SF1">
    <property type="entry name" value="RIBOSOMAL PROTEIN L25_GLN-TRNA SYNTHETASE, ANTI-CODON-BINDING DOMAIN-CONTAINING PROTEIN"/>
    <property type="match status" value="1"/>
</dbReference>
<evidence type="ECO:0000259" key="7">
    <source>
        <dbReference type="Pfam" id="PF14693"/>
    </source>
</evidence>
<evidence type="ECO:0000256" key="3">
    <source>
        <dbReference type="ARBA" id="ARBA00022980"/>
    </source>
</evidence>
<reference evidence="8 9" key="1">
    <citation type="submission" date="2015-07" db="EMBL/GenBank/DDBJ databases">
        <title>Whole genome sequence of Herpetosiphon geysericola DSM 7119.</title>
        <authorList>
            <person name="Hemp J."/>
            <person name="Ward L.M."/>
            <person name="Pace L.A."/>
            <person name="Fischer W.W."/>
        </authorList>
    </citation>
    <scope>NUCLEOTIDE SEQUENCE [LARGE SCALE GENOMIC DNA]</scope>
    <source>
        <strain evidence="8 9">DSM 7119</strain>
    </source>
</reference>
<keyword evidence="4 5" id="KW-0687">Ribonucleoprotein</keyword>
<comment type="subunit">
    <text evidence="5">Part of the 50S ribosomal subunit; part of the 5S rRNA/L5/L18/L25 subcomplex. Contacts the 5S rRNA. Binds to the 5S rRNA independently of L5 and L18.</text>
</comment>
<comment type="similarity">
    <text evidence="5">Belongs to the bacterial ribosomal protein bL25 family. CTC subfamily.</text>
</comment>
<evidence type="ECO:0000256" key="5">
    <source>
        <dbReference type="HAMAP-Rule" id="MF_01334"/>
    </source>
</evidence>
<dbReference type="GO" id="GO:0003735">
    <property type="term" value="F:structural constituent of ribosome"/>
    <property type="evidence" value="ECO:0007669"/>
    <property type="project" value="InterPro"/>
</dbReference>
<evidence type="ECO:0000256" key="4">
    <source>
        <dbReference type="ARBA" id="ARBA00023274"/>
    </source>
</evidence>
<dbReference type="SUPFAM" id="SSF50715">
    <property type="entry name" value="Ribosomal protein L25-like"/>
    <property type="match status" value="1"/>
</dbReference>
<dbReference type="Pfam" id="PF14693">
    <property type="entry name" value="Ribosomal_TL5_C"/>
    <property type="match status" value="1"/>
</dbReference>
<feature type="domain" description="Large ribosomal subunit protein bL25 L25" evidence="6">
    <location>
        <begin position="8"/>
        <end position="94"/>
    </location>
</feature>
<evidence type="ECO:0000313" key="9">
    <source>
        <dbReference type="Proteomes" id="UP000050277"/>
    </source>
</evidence>
<keyword evidence="1 5" id="KW-0699">rRNA-binding</keyword>
<dbReference type="PANTHER" id="PTHR33284">
    <property type="entry name" value="RIBOSOMAL PROTEIN L25/GLN-TRNA SYNTHETASE, ANTI-CODON-BINDING DOMAIN-CONTAINING PROTEIN"/>
    <property type="match status" value="1"/>
</dbReference>
<evidence type="ECO:0000313" key="8">
    <source>
        <dbReference type="EMBL" id="KPL91899.1"/>
    </source>
</evidence>
<dbReference type="InterPro" id="IPR020057">
    <property type="entry name" value="Ribosomal_bL25_b-dom"/>
</dbReference>
<dbReference type="InterPro" id="IPR037121">
    <property type="entry name" value="Ribosomal_bL25_C"/>
</dbReference>
<dbReference type="HAMAP" id="MF_01334">
    <property type="entry name" value="Ribosomal_bL25_CTC"/>
    <property type="match status" value="1"/>
</dbReference>
<keyword evidence="9" id="KW-1185">Reference proteome</keyword>
<sequence>MANETLRLELQPREITGKKVQSLRDQGILPIGICGRGIEPYSAQVDEREFNKVINKAGYSGLIELSIPGQKRQSAFLLEVQRNSVSNRIIHADLRVVDVNQPVDLDIHVALQGENDLVSRGNAVLNLVQSVVRVRALPGDVPHQIDIDVSSLTEVGQQILVKDLNLPANVEILDDVESLILALGYPQAEEAPAEEPATEE</sequence>
<dbReference type="GO" id="GO:0008097">
    <property type="term" value="F:5S rRNA binding"/>
    <property type="evidence" value="ECO:0007669"/>
    <property type="project" value="InterPro"/>
</dbReference>
<dbReference type="NCBIfam" id="TIGR00731">
    <property type="entry name" value="bL25_bact_ctc"/>
    <property type="match status" value="1"/>
</dbReference>
<evidence type="ECO:0000256" key="1">
    <source>
        <dbReference type="ARBA" id="ARBA00022730"/>
    </source>
</evidence>
<dbReference type="InterPro" id="IPR029751">
    <property type="entry name" value="Ribosomal_L25_dom"/>
</dbReference>
<dbReference type="Gene3D" id="2.170.120.20">
    <property type="entry name" value="Ribosomal protein L25, beta domain"/>
    <property type="match status" value="1"/>
</dbReference>
<dbReference type="InterPro" id="IPR011035">
    <property type="entry name" value="Ribosomal_bL25/Gln-tRNA_synth"/>
</dbReference>
<dbReference type="OrthoDB" id="9790002at2"/>
<dbReference type="STRING" id="70996.SE18_00645"/>
<dbReference type="InterPro" id="IPR020930">
    <property type="entry name" value="Ribosomal_uL5_bac-type"/>
</dbReference>
<name>A0A0P6YE69_9CHLR</name>
<organism evidence="8 9">
    <name type="scientific">Herpetosiphon geysericola</name>
    <dbReference type="NCBI Taxonomy" id="70996"/>
    <lineage>
        <taxon>Bacteria</taxon>
        <taxon>Bacillati</taxon>
        <taxon>Chloroflexota</taxon>
        <taxon>Chloroflexia</taxon>
        <taxon>Herpetosiphonales</taxon>
        <taxon>Herpetosiphonaceae</taxon>
        <taxon>Herpetosiphon</taxon>
    </lineage>
</organism>
<proteinExistence type="inferred from homology"/>
<comment type="caution">
    <text evidence="8">The sequence shown here is derived from an EMBL/GenBank/DDBJ whole genome shotgun (WGS) entry which is preliminary data.</text>
</comment>
<dbReference type="InterPro" id="IPR020056">
    <property type="entry name" value="Rbsml_bL25/Gln-tRNA_synth_N"/>
</dbReference>
<evidence type="ECO:0000259" key="6">
    <source>
        <dbReference type="Pfam" id="PF01386"/>
    </source>
</evidence>